<protein>
    <submittedName>
        <fullName evidence="2">Uncharacterized protein</fullName>
    </submittedName>
</protein>
<evidence type="ECO:0000313" key="2">
    <source>
        <dbReference type="EMBL" id="POS72573.1"/>
    </source>
</evidence>
<reference evidence="2" key="1">
    <citation type="submission" date="2017-09" db="EMBL/GenBank/DDBJ databases">
        <title>Polyketide synthases of a Diaporthe helianthi virulent isolate.</title>
        <authorList>
            <person name="Baroncelli R."/>
        </authorList>
    </citation>
    <scope>NUCLEOTIDE SEQUENCE [LARGE SCALE GENOMIC DNA]</scope>
    <source>
        <strain evidence="2">7/96</strain>
    </source>
</reference>
<accession>A0A2P5HQN0</accession>
<sequence>MLMSCMYNARRFAEAHRARLDVVSLVAPDGGQRCLLMSRVGEECQAGAGWSRLGGNENSRRFPDPSDHRGCSDVRAQRSKLNGRTRTRTTADPKQVVSAGRLSKRRAAGHLKSQD</sequence>
<feature type="compositionally biased region" description="Basic residues" evidence="1">
    <location>
        <begin position="77"/>
        <end position="87"/>
    </location>
</feature>
<organism evidence="2 3">
    <name type="scientific">Diaporthe helianthi</name>
    <dbReference type="NCBI Taxonomy" id="158607"/>
    <lineage>
        <taxon>Eukaryota</taxon>
        <taxon>Fungi</taxon>
        <taxon>Dikarya</taxon>
        <taxon>Ascomycota</taxon>
        <taxon>Pezizomycotina</taxon>
        <taxon>Sordariomycetes</taxon>
        <taxon>Sordariomycetidae</taxon>
        <taxon>Diaporthales</taxon>
        <taxon>Diaporthaceae</taxon>
        <taxon>Diaporthe</taxon>
    </lineage>
</organism>
<feature type="compositionally biased region" description="Basic and acidic residues" evidence="1">
    <location>
        <begin position="58"/>
        <end position="76"/>
    </location>
</feature>
<gene>
    <name evidence="2" type="ORF">DHEL01_v209030</name>
</gene>
<evidence type="ECO:0000256" key="1">
    <source>
        <dbReference type="SAM" id="MobiDB-lite"/>
    </source>
</evidence>
<dbReference type="EMBL" id="MAVT02000970">
    <property type="protein sequence ID" value="POS72573.1"/>
    <property type="molecule type" value="Genomic_DNA"/>
</dbReference>
<keyword evidence="3" id="KW-1185">Reference proteome</keyword>
<comment type="caution">
    <text evidence="2">The sequence shown here is derived from an EMBL/GenBank/DDBJ whole genome shotgun (WGS) entry which is preliminary data.</text>
</comment>
<dbReference type="AlphaFoldDB" id="A0A2P5HQN0"/>
<name>A0A2P5HQN0_DIAHE</name>
<evidence type="ECO:0000313" key="3">
    <source>
        <dbReference type="Proteomes" id="UP000094444"/>
    </source>
</evidence>
<dbReference type="Proteomes" id="UP000094444">
    <property type="component" value="Unassembled WGS sequence"/>
</dbReference>
<feature type="region of interest" description="Disordered" evidence="1">
    <location>
        <begin position="48"/>
        <end position="115"/>
    </location>
</feature>
<proteinExistence type="predicted"/>
<dbReference type="InParanoid" id="A0A2P5HQN0"/>